<reference evidence="1 2" key="1">
    <citation type="journal article" date="2016" name="Nat. Commun.">
        <title>Thousands of microbial genomes shed light on interconnected biogeochemical processes in an aquifer system.</title>
        <authorList>
            <person name="Anantharaman K."/>
            <person name="Brown C.T."/>
            <person name="Hug L.A."/>
            <person name="Sharon I."/>
            <person name="Castelle C.J."/>
            <person name="Probst A.J."/>
            <person name="Thomas B.C."/>
            <person name="Singh A."/>
            <person name="Wilkins M.J."/>
            <person name="Karaoz U."/>
            <person name="Brodie E.L."/>
            <person name="Williams K.H."/>
            <person name="Hubbard S.S."/>
            <person name="Banfield J.F."/>
        </authorList>
    </citation>
    <scope>NUCLEOTIDE SEQUENCE [LARGE SCALE GENOMIC DNA]</scope>
</reference>
<dbReference type="EMBL" id="MFDO01000019">
    <property type="protein sequence ID" value="OGE65332.1"/>
    <property type="molecule type" value="Genomic_DNA"/>
</dbReference>
<name>A0A1F5MIZ7_9BACT</name>
<accession>A0A1F5MIZ7</accession>
<protein>
    <submittedName>
        <fullName evidence="1">Uncharacterized protein</fullName>
    </submittedName>
</protein>
<organism evidence="1 2">
    <name type="scientific">Candidatus Daviesbacteria bacterium RIFCSPLOWO2_01_FULL_40_24</name>
    <dbReference type="NCBI Taxonomy" id="1797787"/>
    <lineage>
        <taxon>Bacteria</taxon>
        <taxon>Candidatus Daviesiibacteriota</taxon>
    </lineage>
</organism>
<comment type="caution">
    <text evidence="1">The sequence shown here is derived from an EMBL/GenBank/DDBJ whole genome shotgun (WGS) entry which is preliminary data.</text>
</comment>
<proteinExistence type="predicted"/>
<evidence type="ECO:0000313" key="1">
    <source>
        <dbReference type="EMBL" id="OGE65332.1"/>
    </source>
</evidence>
<evidence type="ECO:0000313" key="2">
    <source>
        <dbReference type="Proteomes" id="UP000178017"/>
    </source>
</evidence>
<gene>
    <name evidence="1" type="ORF">A3B49_03550</name>
</gene>
<dbReference type="Proteomes" id="UP000178017">
    <property type="component" value="Unassembled WGS sequence"/>
</dbReference>
<dbReference type="AlphaFoldDB" id="A0A1F5MIZ7"/>
<sequence>MLHEAEEFISLDDLETGGLPISNTPKVIRHLLTQPDIYIAGIRSPFHDEIVRVGPIELFIAPKQPINPTVESINSFQNAVRYNLPISIHLTSSALATVCNQSRNLAFERFVTKGTISTARMWFNDPLYTITEETIVTTRPLVAESQILEKLGVQENMRRNREASEKGNGQKESSINISTVIWVYPNRFYARMIAKSAGILAGYAELSEHNHDEVRDLEVAIRHFITPSYLENMKNPSYQYPSPEEYLEQLRR</sequence>